<evidence type="ECO:0000313" key="2">
    <source>
        <dbReference type="EMBL" id="KAJ3736160.1"/>
    </source>
</evidence>
<evidence type="ECO:0000313" key="3">
    <source>
        <dbReference type="Proteomes" id="UP001176059"/>
    </source>
</evidence>
<feature type="region of interest" description="Disordered" evidence="1">
    <location>
        <begin position="1"/>
        <end position="46"/>
    </location>
</feature>
<dbReference type="EMBL" id="JANVFO010000006">
    <property type="protein sequence ID" value="KAJ3736160.1"/>
    <property type="molecule type" value="Genomic_DNA"/>
</dbReference>
<evidence type="ECO:0000256" key="1">
    <source>
        <dbReference type="SAM" id="MobiDB-lite"/>
    </source>
</evidence>
<organism evidence="2 3">
    <name type="scientific">Lentinula guzmanii</name>
    <dbReference type="NCBI Taxonomy" id="2804957"/>
    <lineage>
        <taxon>Eukaryota</taxon>
        <taxon>Fungi</taxon>
        <taxon>Dikarya</taxon>
        <taxon>Basidiomycota</taxon>
        <taxon>Agaricomycotina</taxon>
        <taxon>Agaricomycetes</taxon>
        <taxon>Agaricomycetidae</taxon>
        <taxon>Agaricales</taxon>
        <taxon>Marasmiineae</taxon>
        <taxon>Omphalotaceae</taxon>
        <taxon>Lentinula</taxon>
    </lineage>
</organism>
<name>A0AA38JTX4_9AGAR</name>
<reference evidence="2" key="2">
    <citation type="journal article" date="2023" name="Proc. Natl. Acad. Sci. U.S.A.">
        <title>A global phylogenomic analysis of the shiitake genus Lentinula.</title>
        <authorList>
            <person name="Sierra-Patev S."/>
            <person name="Min B."/>
            <person name="Naranjo-Ortiz M."/>
            <person name="Looney B."/>
            <person name="Konkel Z."/>
            <person name="Slot J.C."/>
            <person name="Sakamoto Y."/>
            <person name="Steenwyk J.L."/>
            <person name="Rokas A."/>
            <person name="Carro J."/>
            <person name="Camarero S."/>
            <person name="Ferreira P."/>
            <person name="Molpeceres G."/>
            <person name="Ruiz-Duenas F.J."/>
            <person name="Serrano A."/>
            <person name="Henrissat B."/>
            <person name="Drula E."/>
            <person name="Hughes K.W."/>
            <person name="Mata J.L."/>
            <person name="Ishikawa N.K."/>
            <person name="Vargas-Isla R."/>
            <person name="Ushijima S."/>
            <person name="Smith C.A."/>
            <person name="Donoghue J."/>
            <person name="Ahrendt S."/>
            <person name="Andreopoulos W."/>
            <person name="He G."/>
            <person name="LaButti K."/>
            <person name="Lipzen A."/>
            <person name="Ng V."/>
            <person name="Riley R."/>
            <person name="Sandor L."/>
            <person name="Barry K."/>
            <person name="Martinez A.T."/>
            <person name="Xiao Y."/>
            <person name="Gibbons J.G."/>
            <person name="Terashima K."/>
            <person name="Grigoriev I.V."/>
            <person name="Hibbett D."/>
        </authorList>
    </citation>
    <scope>NUCLEOTIDE SEQUENCE</scope>
    <source>
        <strain evidence="2">ET3784</strain>
    </source>
</reference>
<feature type="compositionally biased region" description="Basic and acidic residues" evidence="1">
    <location>
        <begin position="37"/>
        <end position="46"/>
    </location>
</feature>
<sequence length="213" mass="24148">MKKRASKRVTVSARVLTSRQGRKEIAAATAKKATKKKANEEKQKRKNDTLLADVLRRAEQDRLEVVFSGNMKNMPKPQLIDIANALKIPHEKATVDVLRVRLNAHFAAHEELKDDRRYSELFKRTRKRKEPPKENDSAALLGITQGFGTRGLKAFGTFLSTQNSNPLHQTLSYFSNFGHQDFPGKIDETFDFVQNISKIFSEVFGTMTSLGKQ</sequence>
<proteinExistence type="predicted"/>
<reference evidence="2" key="1">
    <citation type="submission" date="2022-08" db="EMBL/GenBank/DDBJ databases">
        <authorList>
            <consortium name="DOE Joint Genome Institute"/>
            <person name="Min B."/>
            <person name="Sierra-Patev S."/>
            <person name="Naranjo-Ortiz M."/>
            <person name="Looney B."/>
            <person name="Konkel Z."/>
            <person name="Slot J.C."/>
            <person name="Sakamoto Y."/>
            <person name="Steenwyk J.L."/>
            <person name="Rokas A."/>
            <person name="Carro J."/>
            <person name="Camarero S."/>
            <person name="Ferreira P."/>
            <person name="Molpeceres G."/>
            <person name="Ruiz-duenas F.J."/>
            <person name="Serrano A."/>
            <person name="Henrissat B."/>
            <person name="Drula E."/>
            <person name="Hughes K.W."/>
            <person name="Mata J.L."/>
            <person name="Ishikawa N.K."/>
            <person name="Vargas-Isla R."/>
            <person name="Ushijima S."/>
            <person name="Smith C.A."/>
            <person name="Ahrendt S."/>
            <person name="Andreopoulos W."/>
            <person name="He G."/>
            <person name="LaButti K."/>
            <person name="Lipzen A."/>
            <person name="Ng V."/>
            <person name="Riley R."/>
            <person name="Sandor L."/>
            <person name="Barry K."/>
            <person name="Martinez A.T."/>
            <person name="Xiao Y."/>
            <person name="Gibbons J.G."/>
            <person name="Terashima K."/>
            <person name="Hibbett D.S."/>
            <person name="Grigoriev I.V."/>
        </authorList>
    </citation>
    <scope>NUCLEOTIDE SEQUENCE</scope>
    <source>
        <strain evidence="2">ET3784</strain>
    </source>
</reference>
<dbReference type="Proteomes" id="UP001176059">
    <property type="component" value="Unassembled WGS sequence"/>
</dbReference>
<comment type="caution">
    <text evidence="2">The sequence shown here is derived from an EMBL/GenBank/DDBJ whole genome shotgun (WGS) entry which is preliminary data.</text>
</comment>
<protein>
    <submittedName>
        <fullName evidence="2">Uncharacterized protein</fullName>
    </submittedName>
</protein>
<keyword evidence="3" id="KW-1185">Reference proteome</keyword>
<gene>
    <name evidence="2" type="ORF">DFJ43DRAFT_1036491</name>
</gene>
<accession>A0AA38JTX4</accession>
<dbReference type="AlphaFoldDB" id="A0AA38JTX4"/>